<organism evidence="2 3">
    <name type="scientific">Facklamia languida CCUG 37842</name>
    <dbReference type="NCBI Taxonomy" id="883113"/>
    <lineage>
        <taxon>Bacteria</taxon>
        <taxon>Bacillati</taxon>
        <taxon>Bacillota</taxon>
        <taxon>Bacilli</taxon>
        <taxon>Lactobacillales</taxon>
        <taxon>Aerococcaceae</taxon>
        <taxon>Facklamia</taxon>
    </lineage>
</organism>
<dbReference type="InterPro" id="IPR029044">
    <property type="entry name" value="Nucleotide-diphossugar_trans"/>
</dbReference>
<evidence type="ECO:0000313" key="2">
    <source>
        <dbReference type="EMBL" id="EHR38181.1"/>
    </source>
</evidence>
<dbReference type="Gene3D" id="3.90.1200.10">
    <property type="match status" value="1"/>
</dbReference>
<sequence length="508" mass="58195">MNRAIIYFVKLPIIGYNKTRLQGFIPPEDIHHLAVYLLQENYQVIQNFQADVWLYVSPAERKLDIQQLLEISSDRIKGQLDHPHLGRRMSAAMKEVFAKGYQEVALMGCDLVGIDRDLLDEVFTCLQEKDLVLTPTEDGGYGIIASRYHEPAVFDLTAYSHEKVLEETLEKAAAVEMSYGLTRPIDDIDTRDDIAKYLTGDSSAHFFNQGEYNANFIFDQDQKILRIALDSQMHLDDQIVYEYQALKGLESSGVVPKVYECQANTPLLGKGYLIEEYLPGRPLSYQTDLALAADLLAKVHNVNPDNAPHLIVADQPLQVMYQEFQEMFSHYLIWPQKDPVIAEKISKMLRDLDQYDRDQPLQEACIINTELNSHNFLINPGQDSYIIDWEKPLIGEKEQDLAHFLAPTTTLWKTNDLLDKSRVEAFVEAYNQHSHLPVDWDKLITYLHFTCLRGITWCSMAYVQYLQASKIKAADQGSFAVIERFISLPFLEMIEAYIDSLGDLSDDH</sequence>
<accession>H3NHC6</accession>
<dbReference type="AlphaFoldDB" id="H3NHC6"/>
<dbReference type="eggNOG" id="COG3222">
    <property type="taxonomic scope" value="Bacteria"/>
</dbReference>
<protein>
    <recommendedName>
        <fullName evidence="1">Aminoglycoside phosphotransferase domain-containing protein</fullName>
    </recommendedName>
</protein>
<dbReference type="InterPro" id="IPR011009">
    <property type="entry name" value="Kinase-like_dom_sf"/>
</dbReference>
<comment type="caution">
    <text evidence="2">The sequence shown here is derived from an EMBL/GenBank/DDBJ whole genome shotgun (WGS) entry which is preliminary data.</text>
</comment>
<keyword evidence="3" id="KW-1185">Reference proteome</keyword>
<evidence type="ECO:0000313" key="3">
    <source>
        <dbReference type="Proteomes" id="UP000006190"/>
    </source>
</evidence>
<gene>
    <name evidence="2" type="ORF">HMPREF9708_00265</name>
</gene>
<dbReference type="PANTHER" id="PTHR36529:SF1">
    <property type="entry name" value="GLYCOSYLTRANSFERASE"/>
    <property type="match status" value="1"/>
</dbReference>
<reference evidence="2 3" key="1">
    <citation type="submission" date="2012-01" db="EMBL/GenBank/DDBJ databases">
        <title>The Genome Sequence of Facklamia languida CCUG 37842.</title>
        <authorList>
            <consortium name="The Broad Institute Genome Sequencing Platform"/>
            <person name="Earl A."/>
            <person name="Ward D."/>
            <person name="Feldgarden M."/>
            <person name="Gevers D."/>
            <person name="Huys G."/>
            <person name="Young S.K."/>
            <person name="Zeng Q."/>
            <person name="Gargeya S."/>
            <person name="Fitzgerald M."/>
            <person name="Haas B."/>
            <person name="Abouelleil A."/>
            <person name="Alvarado L."/>
            <person name="Arachchi H.M."/>
            <person name="Berlin A."/>
            <person name="Chapman S.B."/>
            <person name="Gearin G."/>
            <person name="Goldberg J."/>
            <person name="Griggs A."/>
            <person name="Gujja S."/>
            <person name="Hansen M."/>
            <person name="Heiman D."/>
            <person name="Howarth C."/>
            <person name="Larimer J."/>
            <person name="Lui A."/>
            <person name="MacDonald P.J.P."/>
            <person name="McCowen C."/>
            <person name="Montmayeur A."/>
            <person name="Murphy C."/>
            <person name="Neiman D."/>
            <person name="Pearson M."/>
            <person name="Priest M."/>
            <person name="Roberts A."/>
            <person name="Saif S."/>
            <person name="Shea T."/>
            <person name="Sisk P."/>
            <person name="Stolte C."/>
            <person name="Sykes S."/>
            <person name="Wortman J."/>
            <person name="Nusbaum C."/>
            <person name="Birren B."/>
        </authorList>
    </citation>
    <scope>NUCLEOTIDE SEQUENCE [LARGE SCALE GENOMIC DNA]</scope>
    <source>
        <strain evidence="2 3">CCUG 37842</strain>
    </source>
</reference>
<dbReference type="Gene3D" id="3.90.550.10">
    <property type="entry name" value="Spore Coat Polysaccharide Biosynthesis Protein SpsA, Chain A"/>
    <property type="match status" value="1"/>
</dbReference>
<dbReference type="Pfam" id="PF01636">
    <property type="entry name" value="APH"/>
    <property type="match status" value="1"/>
</dbReference>
<dbReference type="RefSeq" id="WP_006308155.1">
    <property type="nucleotide sequence ID" value="NZ_JH601133.1"/>
</dbReference>
<dbReference type="Proteomes" id="UP000006190">
    <property type="component" value="Unassembled WGS sequence"/>
</dbReference>
<dbReference type="STRING" id="883113.HMPREF9708_00265"/>
<dbReference type="PATRIC" id="fig|883113.3.peg.269"/>
<dbReference type="NCBIfam" id="TIGR04282">
    <property type="entry name" value="glyco_like_cofC"/>
    <property type="match status" value="1"/>
</dbReference>
<dbReference type="eggNOG" id="COG3173">
    <property type="taxonomic scope" value="Bacteria"/>
</dbReference>
<dbReference type="PANTHER" id="PTHR36529">
    <property type="entry name" value="SLL1095 PROTEIN"/>
    <property type="match status" value="1"/>
</dbReference>
<dbReference type="InterPro" id="IPR002575">
    <property type="entry name" value="Aminoglycoside_PTrfase"/>
</dbReference>
<dbReference type="HOGENOM" id="CLU_537194_0_0_9"/>
<dbReference type="SUPFAM" id="SSF53448">
    <property type="entry name" value="Nucleotide-diphospho-sugar transferases"/>
    <property type="match status" value="1"/>
</dbReference>
<proteinExistence type="predicted"/>
<dbReference type="InterPro" id="IPR018641">
    <property type="entry name" value="Trfase_1_rSAM/seldom-assoc"/>
</dbReference>
<name>H3NHC6_9LACT</name>
<dbReference type="EMBL" id="AGEG01000002">
    <property type="protein sequence ID" value="EHR38181.1"/>
    <property type="molecule type" value="Genomic_DNA"/>
</dbReference>
<dbReference type="OrthoDB" id="3171511at2"/>
<evidence type="ECO:0000259" key="1">
    <source>
        <dbReference type="Pfam" id="PF01636"/>
    </source>
</evidence>
<feature type="domain" description="Aminoglycoside phosphotransferase" evidence="1">
    <location>
        <begin position="206"/>
        <end position="442"/>
    </location>
</feature>
<dbReference type="Pfam" id="PF09837">
    <property type="entry name" value="DUF2064"/>
    <property type="match status" value="1"/>
</dbReference>
<dbReference type="SUPFAM" id="SSF56112">
    <property type="entry name" value="Protein kinase-like (PK-like)"/>
    <property type="match status" value="1"/>
</dbReference>